<reference evidence="5" key="2">
    <citation type="journal article" date="2023" name="Microbiol Resour">
        <title>Decontamination and Annotation of the Draft Genome Sequence of the Oomycete Lagenidium giganteum ARSEF 373.</title>
        <authorList>
            <person name="Morgan W.R."/>
            <person name="Tartar A."/>
        </authorList>
    </citation>
    <scope>NUCLEOTIDE SEQUENCE</scope>
    <source>
        <strain evidence="5">ARSEF 373</strain>
    </source>
</reference>
<dbReference type="Proteomes" id="UP001146120">
    <property type="component" value="Unassembled WGS sequence"/>
</dbReference>
<feature type="repeat" description="TPR" evidence="3">
    <location>
        <begin position="218"/>
        <end position="251"/>
    </location>
</feature>
<keyword evidence="1" id="KW-0677">Repeat</keyword>
<dbReference type="EMBL" id="DAKRPA010000012">
    <property type="protein sequence ID" value="DBA04097.1"/>
    <property type="molecule type" value="Genomic_DNA"/>
</dbReference>
<feature type="repeat" description="TPR" evidence="3">
    <location>
        <begin position="726"/>
        <end position="759"/>
    </location>
</feature>
<accession>A0AAV2ZFD0</accession>
<evidence type="ECO:0000313" key="5">
    <source>
        <dbReference type="EMBL" id="DBA04097.1"/>
    </source>
</evidence>
<evidence type="ECO:0000256" key="3">
    <source>
        <dbReference type="PROSITE-ProRule" id="PRU00339"/>
    </source>
</evidence>
<dbReference type="AlphaFoldDB" id="A0AAV2ZFD0"/>
<feature type="repeat" description="TPR" evidence="3">
    <location>
        <begin position="544"/>
        <end position="577"/>
    </location>
</feature>
<keyword evidence="2 3" id="KW-0802">TPR repeat</keyword>
<dbReference type="Pfam" id="PF07719">
    <property type="entry name" value="TPR_2"/>
    <property type="match status" value="2"/>
</dbReference>
<dbReference type="SUPFAM" id="SSF48452">
    <property type="entry name" value="TPR-like"/>
    <property type="match status" value="5"/>
</dbReference>
<dbReference type="InterPro" id="IPR011990">
    <property type="entry name" value="TPR-like_helical_dom_sf"/>
</dbReference>
<dbReference type="Pfam" id="PF13432">
    <property type="entry name" value="TPR_16"/>
    <property type="match status" value="1"/>
</dbReference>
<comment type="caution">
    <text evidence="5">The sequence shown here is derived from an EMBL/GenBank/DDBJ whole genome shotgun (WGS) entry which is preliminary data.</text>
</comment>
<dbReference type="InterPro" id="IPR013105">
    <property type="entry name" value="TPR_2"/>
</dbReference>
<reference evidence="5" key="1">
    <citation type="submission" date="2022-11" db="EMBL/GenBank/DDBJ databases">
        <authorList>
            <person name="Morgan W.R."/>
            <person name="Tartar A."/>
        </authorList>
    </citation>
    <scope>NUCLEOTIDE SEQUENCE</scope>
    <source>
        <strain evidence="5">ARSEF 373</strain>
    </source>
</reference>
<feature type="repeat" description="TPR" evidence="3">
    <location>
        <begin position="184"/>
        <end position="217"/>
    </location>
</feature>
<sequence>MVTSHGHDRGHGHGATAGGSGAGHVKANTAQEAKGQDLQAVDYYQKGIEIAHNASSYEDHLRAIENFSIAIAIRTNQPRFYLARGNAFRSINEYESAAKDYSMAIVLDERSAIYYANRGACYRKLNRPVDALEDLTAAIEMDVKKGNHHFNRALVLYEAGFYKEAIVDFSKALEEGTSGIRIEYRALQNRGNCYRRLGNLAKCIDDLQHAIKLDTRNPTGFSFLAQAYFEGGDYDNAILHYTNAIQINDTNASYYSNRGTCFYKKGDKFARQCLLDFNKCIKLDGKDPQAYFYRGSVRLALSLDLLKIDPDPAGTGGPGQPPNAVPDKISTSSTATAAASSASVGGNRANTPAPGTAATAGSAMDHTGLVAGAGLSAEDQLDAAYADMEMAWTLCPSGTKYQIGMAMITQLRKHHEEARTIFTDVHTVERTSVVVKYHLALSMHLLERHDEALTLLTDAIDELANEPLLYEARALVLLDLGLYPLAIDDFTRAIDLNAPDAATGAMDLYLRSVCFLQMEQFEEAVAGCTAAMALAQDQRVLDMGGVRNTRAMAYRGLGQHDDAIRDLSECIKLQPYNDVFLFHRGLCLMETRMYTHALPDLHAAERKNPTDARLLYFIGLCCYHEDMPEQCLEYLNSALANKPSPAILSDLYYHIGLSYALRLDHTPAIDYFTLALQHVDASDQLDHAYAKLSYVHERAKALQLEHCYEDALRDFSFVLQHNPHNANAYFRRAFAYKAVGAFAKAAADFETARKLDPNNPKLVINYKELKDIECVILCPPGQEKRF</sequence>
<feature type="compositionally biased region" description="Gly residues" evidence="4">
    <location>
        <begin position="13"/>
        <end position="22"/>
    </location>
</feature>
<protein>
    <submittedName>
        <fullName evidence="5">Uncharacterized protein</fullName>
    </submittedName>
</protein>
<organism evidence="5 6">
    <name type="scientific">Lagenidium giganteum</name>
    <dbReference type="NCBI Taxonomy" id="4803"/>
    <lineage>
        <taxon>Eukaryota</taxon>
        <taxon>Sar</taxon>
        <taxon>Stramenopiles</taxon>
        <taxon>Oomycota</taxon>
        <taxon>Peronosporomycetes</taxon>
        <taxon>Pythiales</taxon>
        <taxon>Pythiaceae</taxon>
    </lineage>
</organism>
<keyword evidence="6" id="KW-1185">Reference proteome</keyword>
<dbReference type="Pfam" id="PF13414">
    <property type="entry name" value="TPR_11"/>
    <property type="match status" value="1"/>
</dbReference>
<feature type="repeat" description="TPR" evidence="3">
    <location>
        <begin position="78"/>
        <end position="111"/>
    </location>
</feature>
<evidence type="ECO:0000256" key="2">
    <source>
        <dbReference type="ARBA" id="ARBA00022803"/>
    </source>
</evidence>
<dbReference type="InterPro" id="IPR050498">
    <property type="entry name" value="Ycf3"/>
</dbReference>
<dbReference type="PANTHER" id="PTHR44858">
    <property type="entry name" value="TETRATRICOPEPTIDE REPEAT PROTEIN 6"/>
    <property type="match status" value="1"/>
</dbReference>
<dbReference type="Pfam" id="PF13181">
    <property type="entry name" value="TPR_8"/>
    <property type="match status" value="1"/>
</dbReference>
<dbReference type="PANTHER" id="PTHR44858:SF1">
    <property type="entry name" value="UDP-N-ACETYLGLUCOSAMINE--PEPTIDE N-ACETYLGLUCOSAMINYLTRANSFERASE SPINDLY-RELATED"/>
    <property type="match status" value="1"/>
</dbReference>
<evidence type="ECO:0000256" key="1">
    <source>
        <dbReference type="ARBA" id="ARBA00022737"/>
    </source>
</evidence>
<dbReference type="PROSITE" id="PS50005">
    <property type="entry name" value="TPR"/>
    <property type="match status" value="5"/>
</dbReference>
<dbReference type="InterPro" id="IPR019734">
    <property type="entry name" value="TPR_rpt"/>
</dbReference>
<feature type="region of interest" description="Disordered" evidence="4">
    <location>
        <begin position="1"/>
        <end position="25"/>
    </location>
</feature>
<feature type="compositionally biased region" description="Low complexity" evidence="4">
    <location>
        <begin position="330"/>
        <end position="361"/>
    </location>
</feature>
<gene>
    <name evidence="5" type="ORF">N0F65_009444</name>
</gene>
<dbReference type="Gene3D" id="1.25.40.10">
    <property type="entry name" value="Tetratricopeptide repeat domain"/>
    <property type="match status" value="6"/>
</dbReference>
<evidence type="ECO:0000313" key="6">
    <source>
        <dbReference type="Proteomes" id="UP001146120"/>
    </source>
</evidence>
<evidence type="ECO:0000256" key="4">
    <source>
        <dbReference type="SAM" id="MobiDB-lite"/>
    </source>
</evidence>
<dbReference type="SMART" id="SM00028">
    <property type="entry name" value="TPR"/>
    <property type="match status" value="16"/>
</dbReference>
<name>A0AAV2ZFD0_9STRA</name>
<feature type="compositionally biased region" description="Basic and acidic residues" evidence="4">
    <location>
        <begin position="1"/>
        <end position="11"/>
    </location>
</feature>
<feature type="region of interest" description="Disordered" evidence="4">
    <location>
        <begin position="311"/>
        <end position="361"/>
    </location>
</feature>
<proteinExistence type="predicted"/>